<dbReference type="EC" id="3.4.-.-" evidence="3"/>
<keyword evidence="3" id="KW-0378">Hydrolase</keyword>
<protein>
    <submittedName>
        <fullName evidence="3">PrsW family glutamic-type intramembrane protease</fullName>
        <ecNumber evidence="3">3.4.-.-</ecNumber>
    </submittedName>
</protein>
<feature type="transmembrane region" description="Helical" evidence="2">
    <location>
        <begin position="233"/>
        <end position="255"/>
    </location>
</feature>
<dbReference type="Proteomes" id="UP001595882">
    <property type="component" value="Unassembled WGS sequence"/>
</dbReference>
<dbReference type="EMBL" id="JBHSDT010000004">
    <property type="protein sequence ID" value="MFC4402901.1"/>
    <property type="molecule type" value="Genomic_DNA"/>
</dbReference>
<dbReference type="GO" id="GO:0006508">
    <property type="term" value="P:proteolysis"/>
    <property type="evidence" value="ECO:0007669"/>
    <property type="project" value="UniProtKB-KW"/>
</dbReference>
<gene>
    <name evidence="3" type="ORF">ACFOY7_07415</name>
</gene>
<feature type="transmembrane region" description="Helical" evidence="2">
    <location>
        <begin position="397"/>
        <end position="418"/>
    </location>
</feature>
<keyword evidence="2" id="KW-0472">Membrane</keyword>
<dbReference type="RefSeq" id="WP_390250929.1">
    <property type="nucleotide sequence ID" value="NZ_JBHSDT010000004.1"/>
</dbReference>
<feature type="transmembrane region" description="Helical" evidence="2">
    <location>
        <begin position="455"/>
        <end position="481"/>
    </location>
</feature>
<feature type="region of interest" description="Disordered" evidence="1">
    <location>
        <begin position="551"/>
        <end position="589"/>
    </location>
</feature>
<accession>A0ABV8WWB5</accession>
<feature type="transmembrane region" description="Helical" evidence="2">
    <location>
        <begin position="175"/>
        <end position="197"/>
    </location>
</feature>
<proteinExistence type="predicted"/>
<feature type="transmembrane region" description="Helical" evidence="2">
    <location>
        <begin position="306"/>
        <end position="323"/>
    </location>
</feature>
<evidence type="ECO:0000313" key="4">
    <source>
        <dbReference type="Proteomes" id="UP001595882"/>
    </source>
</evidence>
<feature type="transmembrane region" description="Helical" evidence="2">
    <location>
        <begin position="49"/>
        <end position="68"/>
    </location>
</feature>
<keyword evidence="2" id="KW-0812">Transmembrane</keyword>
<sequence>MKIVINARRYIPIQQTMRGNVIQRYEQGLERIQQWKESHALLLKRIRKIYIWVIWLLLPVAIFFWLFLPVSRSALLVWFWSYYALWQVWILARSKTVMWTHVARFFVVGIWLVGPLCAGLLWSFHYVFADGAASIQESWSAVLLGPIVEEVIKLLPLIIFLFVTGKERQLSLTDYALFGFALGTGFQFMEEVIRMWVTSRESMLGMFISLFHNNFKAWGFQELFPGYFAYGDVIAAGHHVWTGFVALGIGFAIHFRHSLGKWMWFVPVFLLLWSIFEHAAYNAQVDFFTSDVLIRLLHFFTGNGHGYKWLFVFTLLFAVYLDYRTLNRHKLSLPLLPHETLLEPLTEGIELIKSILRSPKKWATTMLFLRERRAYGFAIALKEREKPRQKFRHQVHYAYRLLGFSALLLLCISSVTSMTIEEPYYLAGLFDGLSAWWGSLSSFEKTGVIITTGAATLLLTVATGGGILGAGFTAFGTGMLAKDTLENSRQIADFLRDPKSFLKQLQADVKEMPPQELLIKLSGLGLDFASRRIPGGKAGIDWLSNLQSKSQQFGKKTKMDGHGQYEGKPKASVDEDQGGGGEGNKGITNATKNNYRKLYLEQFPDLPKRWQVHHTLPQKYETIMKNAGINIHEVQHLKGIDPKIHSKITNEWSKWDKKLGRTPTSQDIIDFANTIESKYGKYWHNK</sequence>
<organism evidence="3 4">
    <name type="scientific">Gracilibacillus xinjiangensis</name>
    <dbReference type="NCBI Taxonomy" id="1193282"/>
    <lineage>
        <taxon>Bacteria</taxon>
        <taxon>Bacillati</taxon>
        <taxon>Bacillota</taxon>
        <taxon>Bacilli</taxon>
        <taxon>Bacillales</taxon>
        <taxon>Bacillaceae</taxon>
        <taxon>Gracilibacillus</taxon>
    </lineage>
</organism>
<feature type="transmembrane region" description="Helical" evidence="2">
    <location>
        <begin position="262"/>
        <end position="281"/>
    </location>
</feature>
<comment type="caution">
    <text evidence="3">The sequence shown here is derived from an EMBL/GenBank/DDBJ whole genome shotgun (WGS) entry which is preliminary data.</text>
</comment>
<keyword evidence="3" id="KW-0645">Protease</keyword>
<feature type="compositionally biased region" description="Basic and acidic residues" evidence="1">
    <location>
        <begin position="557"/>
        <end position="573"/>
    </location>
</feature>
<reference evidence="4" key="1">
    <citation type="journal article" date="2019" name="Int. J. Syst. Evol. Microbiol.">
        <title>The Global Catalogue of Microorganisms (GCM) 10K type strain sequencing project: providing services to taxonomists for standard genome sequencing and annotation.</title>
        <authorList>
            <consortium name="The Broad Institute Genomics Platform"/>
            <consortium name="The Broad Institute Genome Sequencing Center for Infectious Disease"/>
            <person name="Wu L."/>
            <person name="Ma J."/>
        </authorList>
    </citation>
    <scope>NUCLEOTIDE SEQUENCE [LARGE SCALE GENOMIC DNA]</scope>
    <source>
        <strain evidence="4">CCUG 37865</strain>
    </source>
</reference>
<keyword evidence="2" id="KW-1133">Transmembrane helix</keyword>
<evidence type="ECO:0000256" key="1">
    <source>
        <dbReference type="SAM" id="MobiDB-lite"/>
    </source>
</evidence>
<feature type="transmembrane region" description="Helical" evidence="2">
    <location>
        <begin position="104"/>
        <end position="127"/>
    </location>
</feature>
<feature type="transmembrane region" description="Helical" evidence="2">
    <location>
        <begin position="74"/>
        <end position="92"/>
    </location>
</feature>
<evidence type="ECO:0000256" key="2">
    <source>
        <dbReference type="SAM" id="Phobius"/>
    </source>
</evidence>
<name>A0ABV8WWB5_9BACI</name>
<evidence type="ECO:0000313" key="3">
    <source>
        <dbReference type="EMBL" id="MFC4402901.1"/>
    </source>
</evidence>
<keyword evidence="4" id="KW-1185">Reference proteome</keyword>
<dbReference type="InterPro" id="IPR026898">
    <property type="entry name" value="PrsW"/>
</dbReference>
<feature type="transmembrane region" description="Helical" evidence="2">
    <location>
        <begin position="139"/>
        <end position="163"/>
    </location>
</feature>
<dbReference type="GO" id="GO:0008233">
    <property type="term" value="F:peptidase activity"/>
    <property type="evidence" value="ECO:0007669"/>
    <property type="project" value="UniProtKB-KW"/>
</dbReference>
<dbReference type="Pfam" id="PF13367">
    <property type="entry name" value="PrsW-protease"/>
    <property type="match status" value="1"/>
</dbReference>